<organism evidence="1 2">
    <name type="scientific">Triparma strigata</name>
    <dbReference type="NCBI Taxonomy" id="1606541"/>
    <lineage>
        <taxon>Eukaryota</taxon>
        <taxon>Sar</taxon>
        <taxon>Stramenopiles</taxon>
        <taxon>Ochrophyta</taxon>
        <taxon>Bolidophyceae</taxon>
        <taxon>Parmales</taxon>
        <taxon>Triparmaceae</taxon>
        <taxon>Triparma</taxon>
    </lineage>
</organism>
<comment type="caution">
    <text evidence="1">The sequence shown here is derived from an EMBL/GenBank/DDBJ whole genome shotgun (WGS) entry which is preliminary data.</text>
</comment>
<reference evidence="2" key="1">
    <citation type="journal article" date="2023" name="Commun. Biol.">
        <title>Genome analysis of Parmales, the sister group of diatoms, reveals the evolutionary specialization of diatoms from phago-mixotrophs to photoautotrophs.</title>
        <authorList>
            <person name="Ban H."/>
            <person name="Sato S."/>
            <person name="Yoshikawa S."/>
            <person name="Yamada K."/>
            <person name="Nakamura Y."/>
            <person name="Ichinomiya M."/>
            <person name="Sato N."/>
            <person name="Blanc-Mathieu R."/>
            <person name="Endo H."/>
            <person name="Kuwata A."/>
            <person name="Ogata H."/>
        </authorList>
    </citation>
    <scope>NUCLEOTIDE SEQUENCE [LARGE SCALE GENOMIC DNA]</scope>
    <source>
        <strain evidence="2">NIES 3701</strain>
    </source>
</reference>
<dbReference type="InterPro" id="IPR026906">
    <property type="entry name" value="LRR_5"/>
</dbReference>
<sequence length="264" mass="29710">MSKRTSEDLSNAIEIADPNDLELGGVEEEVIEGSESDSAVDTAAVGGDDFMHTDDFRRLFVGFVMVDTLVTMRWLDRKWHKVVEKKLTEFEDEPFGEIIVHGGTDLSYDEAWSDTRKERMKQVTKVVFLLNITKVGDYACKFASNLVVVDIPEGITSIGYASFAQCSSLKEISFPKSLTSIGKFSFNKCSSLEKVDLLHTKVQELGRNAFQYCTSLKEMKVPDSLQTLGEDVFHNCYELVPSHIDVRDWNHDVSAVVAYLRSIQ</sequence>
<dbReference type="PANTHER" id="PTHR45661">
    <property type="entry name" value="SURFACE ANTIGEN"/>
    <property type="match status" value="1"/>
</dbReference>
<dbReference type="Proteomes" id="UP001165085">
    <property type="component" value="Unassembled WGS sequence"/>
</dbReference>
<keyword evidence="2" id="KW-1185">Reference proteome</keyword>
<dbReference type="Gene3D" id="3.80.10.10">
    <property type="entry name" value="Ribonuclease Inhibitor"/>
    <property type="match status" value="1"/>
</dbReference>
<dbReference type="Pfam" id="PF13306">
    <property type="entry name" value="LRR_5"/>
    <property type="match status" value="1"/>
</dbReference>
<evidence type="ECO:0000313" key="1">
    <source>
        <dbReference type="EMBL" id="GMH61291.1"/>
    </source>
</evidence>
<dbReference type="InterPro" id="IPR053139">
    <property type="entry name" value="Surface_bspA-like"/>
</dbReference>
<dbReference type="PANTHER" id="PTHR45661:SF3">
    <property type="entry name" value="IG-LIKE DOMAIN-CONTAINING PROTEIN"/>
    <property type="match status" value="1"/>
</dbReference>
<dbReference type="EMBL" id="BRXY01000070">
    <property type="protein sequence ID" value="GMH61291.1"/>
    <property type="molecule type" value="Genomic_DNA"/>
</dbReference>
<proteinExistence type="predicted"/>
<accession>A0A9W6ZZI6</accession>
<dbReference type="InterPro" id="IPR032675">
    <property type="entry name" value="LRR_dom_sf"/>
</dbReference>
<name>A0A9W6ZZI6_9STRA</name>
<dbReference type="OrthoDB" id="206603at2759"/>
<dbReference type="SUPFAM" id="SSF52058">
    <property type="entry name" value="L domain-like"/>
    <property type="match status" value="1"/>
</dbReference>
<protein>
    <submittedName>
        <fullName evidence="1">Uncharacterized protein</fullName>
    </submittedName>
</protein>
<gene>
    <name evidence="1" type="ORF">TrST_g12787</name>
</gene>
<dbReference type="AlphaFoldDB" id="A0A9W6ZZI6"/>
<evidence type="ECO:0000313" key="2">
    <source>
        <dbReference type="Proteomes" id="UP001165085"/>
    </source>
</evidence>